<sequence length="310" mass="34155">MSYIKMINFKKILLLLCITSGLTSSANNETQTDGGESNKLSSNSNNSNTLTTLTQKNIEPVIPLTTIFPSISTKDYEAKSNSFVQTEGGPISNLPSVKSSIFNQKVIAKNNSTSMTVDNVSVNNENVSLTMTTKKDLPVLDRKRGYLTSDQTTVSNVKIEHDNNDNNNNNNNINNSKIEDISTKVVDNVKQLNDMSTTVLHVSDISETKLNDTITSIMPPANKHKPNPKPTVTMGGGSADPNKPIPPSPTKDSPLGMPRKIDYIIPIAITIVALPILGIASFFLYNRGKDCWDKRHYRRMDFLIDGMYND</sequence>
<keyword evidence="2" id="KW-0472">Membrane</keyword>
<feature type="compositionally biased region" description="Polar residues" evidence="1">
    <location>
        <begin position="26"/>
        <end position="39"/>
    </location>
</feature>
<reference evidence="5" key="1">
    <citation type="submission" date="2025-08" db="UniProtKB">
        <authorList>
            <consortium name="RefSeq"/>
        </authorList>
    </citation>
    <scope>IDENTIFICATION</scope>
    <source>
        <tissue evidence="5">Whole body</tissue>
    </source>
</reference>
<keyword evidence="2" id="KW-0812">Transmembrane</keyword>
<name>A0ABM1HVW9_POLDO</name>
<keyword evidence="2" id="KW-1133">Transmembrane helix</keyword>
<dbReference type="GeneID" id="107064199"/>
<accession>A0ABM1HVW9</accession>
<gene>
    <name evidence="5" type="primary">LOC107064199</name>
</gene>
<feature type="region of interest" description="Disordered" evidence="1">
    <location>
        <begin position="216"/>
        <end position="255"/>
    </location>
</feature>
<evidence type="ECO:0000256" key="2">
    <source>
        <dbReference type="SAM" id="Phobius"/>
    </source>
</evidence>
<evidence type="ECO:0000256" key="3">
    <source>
        <dbReference type="SAM" id="SignalP"/>
    </source>
</evidence>
<feature type="region of interest" description="Disordered" evidence="1">
    <location>
        <begin position="26"/>
        <end position="48"/>
    </location>
</feature>
<dbReference type="Proteomes" id="UP000694924">
    <property type="component" value="Unplaced"/>
</dbReference>
<feature type="chain" id="PRO_5046180320" evidence="3">
    <location>
        <begin position="26"/>
        <end position="310"/>
    </location>
</feature>
<proteinExistence type="predicted"/>
<organism evidence="4 5">
    <name type="scientific">Polistes dominula</name>
    <name type="common">European paper wasp</name>
    <name type="synonym">Vespa dominula</name>
    <dbReference type="NCBI Taxonomy" id="743375"/>
    <lineage>
        <taxon>Eukaryota</taxon>
        <taxon>Metazoa</taxon>
        <taxon>Ecdysozoa</taxon>
        <taxon>Arthropoda</taxon>
        <taxon>Hexapoda</taxon>
        <taxon>Insecta</taxon>
        <taxon>Pterygota</taxon>
        <taxon>Neoptera</taxon>
        <taxon>Endopterygota</taxon>
        <taxon>Hymenoptera</taxon>
        <taxon>Apocrita</taxon>
        <taxon>Aculeata</taxon>
        <taxon>Vespoidea</taxon>
        <taxon>Vespidae</taxon>
        <taxon>Polistinae</taxon>
        <taxon>Polistini</taxon>
        <taxon>Polistes</taxon>
    </lineage>
</organism>
<dbReference type="RefSeq" id="XP_015172106.1">
    <property type="nucleotide sequence ID" value="XM_015316620.1"/>
</dbReference>
<feature type="signal peptide" evidence="3">
    <location>
        <begin position="1"/>
        <end position="25"/>
    </location>
</feature>
<feature type="transmembrane region" description="Helical" evidence="2">
    <location>
        <begin position="263"/>
        <end position="285"/>
    </location>
</feature>
<evidence type="ECO:0000256" key="1">
    <source>
        <dbReference type="SAM" id="MobiDB-lite"/>
    </source>
</evidence>
<evidence type="ECO:0000313" key="4">
    <source>
        <dbReference type="Proteomes" id="UP000694924"/>
    </source>
</evidence>
<evidence type="ECO:0000313" key="5">
    <source>
        <dbReference type="RefSeq" id="XP_015172106.1"/>
    </source>
</evidence>
<protein>
    <submittedName>
        <fullName evidence="5">Cell wall protein IFF7</fullName>
    </submittedName>
</protein>
<keyword evidence="4" id="KW-1185">Reference proteome</keyword>
<keyword evidence="3" id="KW-0732">Signal</keyword>